<keyword evidence="3" id="KW-0328">Glycosyltransferase</keyword>
<comment type="similarity">
    <text evidence="2">Belongs to the glycosyltransferase 2 family.</text>
</comment>
<dbReference type="OrthoDB" id="9771846at2"/>
<comment type="pathway">
    <text evidence="1">Cell wall biogenesis; cell wall polysaccharide biosynthesis.</text>
</comment>
<sequence length="333" mass="37585">MSERESLLAQQVQVELAVIINSFNRLSLLREALPSVTQALKQTPIESAVIIFEAGSTDGSVQFIEDYSANIQQPQIICLCPSADTDRSFSAGCNFAVQFAAQKFPRLKWCFFFETDNLIKNESALPLAMKLLEQEENLAAVGFTVETYDGRKAGFGSRFPTPLAFLVGQQLSQRLGLQQMKISQWHPFLGVRWGVSDVVFTSPLLVRYSAWQSTGGMDTARFPYSDCDSDWCWRVYEKGFRVAVLDVPGVIHDNKMQASAWSGNRVINFHQARFRLLLMHRGQGIVLLKPLLFLRHGLEFFLLIFISCCSERATKSLENRAILSKTVFKGYED</sequence>
<dbReference type="EMBL" id="DS989850">
    <property type="protein sequence ID" value="EDX75198.1"/>
    <property type="molecule type" value="Genomic_DNA"/>
</dbReference>
<evidence type="ECO:0000256" key="4">
    <source>
        <dbReference type="ARBA" id="ARBA00022679"/>
    </source>
</evidence>
<dbReference type="InterPro" id="IPR029044">
    <property type="entry name" value="Nucleotide-diphossugar_trans"/>
</dbReference>
<evidence type="ECO:0000256" key="2">
    <source>
        <dbReference type="ARBA" id="ARBA00006739"/>
    </source>
</evidence>
<protein>
    <submittedName>
        <fullName evidence="6">Glycosyl transferase, group 2 family protein</fullName>
    </submittedName>
</protein>
<organism evidence="6 7">
    <name type="scientific">Coleofasciculus chthonoplastes PCC 7420</name>
    <dbReference type="NCBI Taxonomy" id="118168"/>
    <lineage>
        <taxon>Bacteria</taxon>
        <taxon>Bacillati</taxon>
        <taxon>Cyanobacteriota</taxon>
        <taxon>Cyanophyceae</taxon>
        <taxon>Coleofasciculales</taxon>
        <taxon>Coleofasciculaceae</taxon>
        <taxon>Coleofasciculus</taxon>
    </lineage>
</organism>
<dbReference type="SUPFAM" id="SSF53448">
    <property type="entry name" value="Nucleotide-diphospho-sugar transferases"/>
    <property type="match status" value="1"/>
</dbReference>
<dbReference type="Pfam" id="PF00535">
    <property type="entry name" value="Glycos_transf_2"/>
    <property type="match status" value="1"/>
</dbReference>
<evidence type="ECO:0000313" key="7">
    <source>
        <dbReference type="Proteomes" id="UP000003835"/>
    </source>
</evidence>
<keyword evidence="4 6" id="KW-0808">Transferase</keyword>
<dbReference type="PANTHER" id="PTHR43179:SF12">
    <property type="entry name" value="GALACTOFURANOSYLTRANSFERASE GLFT2"/>
    <property type="match status" value="1"/>
</dbReference>
<keyword evidence="7" id="KW-1185">Reference proteome</keyword>
<proteinExistence type="inferred from homology"/>
<accession>B4VS45</accession>
<dbReference type="GO" id="GO:0016757">
    <property type="term" value="F:glycosyltransferase activity"/>
    <property type="evidence" value="ECO:0007669"/>
    <property type="project" value="UniProtKB-KW"/>
</dbReference>
<evidence type="ECO:0000313" key="6">
    <source>
        <dbReference type="EMBL" id="EDX75198.1"/>
    </source>
</evidence>
<dbReference type="PANTHER" id="PTHR43179">
    <property type="entry name" value="RHAMNOSYLTRANSFERASE WBBL"/>
    <property type="match status" value="1"/>
</dbReference>
<evidence type="ECO:0000256" key="3">
    <source>
        <dbReference type="ARBA" id="ARBA00022676"/>
    </source>
</evidence>
<dbReference type="AlphaFoldDB" id="B4VS45"/>
<evidence type="ECO:0000256" key="1">
    <source>
        <dbReference type="ARBA" id="ARBA00004776"/>
    </source>
</evidence>
<feature type="domain" description="Glycosyltransferase 2-like" evidence="5">
    <location>
        <begin position="18"/>
        <end position="155"/>
    </location>
</feature>
<reference evidence="6 7" key="1">
    <citation type="submission" date="2008-07" db="EMBL/GenBank/DDBJ databases">
        <authorList>
            <person name="Tandeau de Marsac N."/>
            <person name="Ferriera S."/>
            <person name="Johnson J."/>
            <person name="Kravitz S."/>
            <person name="Beeson K."/>
            <person name="Sutton G."/>
            <person name="Rogers Y.-H."/>
            <person name="Friedman R."/>
            <person name="Frazier M."/>
            <person name="Venter J.C."/>
        </authorList>
    </citation>
    <scope>NUCLEOTIDE SEQUENCE [LARGE SCALE GENOMIC DNA]</scope>
    <source>
        <strain evidence="6 7">PCC 7420</strain>
    </source>
</reference>
<dbReference type="HOGENOM" id="CLU_833446_0_0_3"/>
<dbReference type="eggNOG" id="COG1216">
    <property type="taxonomic scope" value="Bacteria"/>
</dbReference>
<dbReference type="RefSeq" id="WP_006101470.1">
    <property type="nucleotide sequence ID" value="NZ_DS989850.1"/>
</dbReference>
<dbReference type="Gene3D" id="3.90.550.10">
    <property type="entry name" value="Spore Coat Polysaccharide Biosynthesis Protein SpsA, Chain A"/>
    <property type="match status" value="1"/>
</dbReference>
<dbReference type="InterPro" id="IPR001173">
    <property type="entry name" value="Glyco_trans_2-like"/>
</dbReference>
<dbReference type="STRING" id="118168.MC7420_2202"/>
<evidence type="ECO:0000259" key="5">
    <source>
        <dbReference type="Pfam" id="PF00535"/>
    </source>
</evidence>
<dbReference type="Proteomes" id="UP000003835">
    <property type="component" value="Unassembled WGS sequence"/>
</dbReference>
<name>B4VS45_9CYAN</name>
<gene>
    <name evidence="6" type="ORF">MC7420_2202</name>
</gene>